<feature type="region of interest" description="Disordered" evidence="1">
    <location>
        <begin position="484"/>
        <end position="509"/>
    </location>
</feature>
<feature type="compositionally biased region" description="Basic and acidic residues" evidence="1">
    <location>
        <begin position="347"/>
        <end position="359"/>
    </location>
</feature>
<dbReference type="GO" id="GO:0016011">
    <property type="term" value="C:dystroglycan complex"/>
    <property type="evidence" value="ECO:0007669"/>
    <property type="project" value="TreeGrafter"/>
</dbReference>
<feature type="compositionally biased region" description="Polar residues" evidence="1">
    <location>
        <begin position="390"/>
        <end position="404"/>
    </location>
</feature>
<dbReference type="EMBL" id="CALNXJ010000021">
    <property type="protein sequence ID" value="CAH3125581.1"/>
    <property type="molecule type" value="Genomic_DNA"/>
</dbReference>
<dbReference type="GO" id="GO:0021675">
    <property type="term" value="P:nerve development"/>
    <property type="evidence" value="ECO:0007669"/>
    <property type="project" value="TreeGrafter"/>
</dbReference>
<dbReference type="PROSITE" id="PS51699">
    <property type="entry name" value="SEA_DG"/>
    <property type="match status" value="1"/>
</dbReference>
<feature type="chain" id="PRO_5043572202" description="Peptidase S72 domain-containing protein" evidence="2">
    <location>
        <begin position="20"/>
        <end position="921"/>
    </location>
</feature>
<evidence type="ECO:0000256" key="2">
    <source>
        <dbReference type="SAM" id="SignalP"/>
    </source>
</evidence>
<organism evidence="4 5">
    <name type="scientific">Pocillopora meandrina</name>
    <dbReference type="NCBI Taxonomy" id="46732"/>
    <lineage>
        <taxon>Eukaryota</taxon>
        <taxon>Metazoa</taxon>
        <taxon>Cnidaria</taxon>
        <taxon>Anthozoa</taxon>
        <taxon>Hexacorallia</taxon>
        <taxon>Scleractinia</taxon>
        <taxon>Astrocoeniina</taxon>
        <taxon>Pocilloporidae</taxon>
        <taxon>Pocillopora</taxon>
    </lineage>
</organism>
<dbReference type="GO" id="GO:0002009">
    <property type="term" value="P:morphogenesis of an epithelium"/>
    <property type="evidence" value="ECO:0007669"/>
    <property type="project" value="TreeGrafter"/>
</dbReference>
<feature type="region of interest" description="Disordered" evidence="1">
    <location>
        <begin position="823"/>
        <end position="845"/>
    </location>
</feature>
<name>A0AAU9WTT3_9CNID</name>
<protein>
    <recommendedName>
        <fullName evidence="3">Peptidase S72 domain-containing protein</fullName>
    </recommendedName>
</protein>
<evidence type="ECO:0000313" key="5">
    <source>
        <dbReference type="Proteomes" id="UP001159428"/>
    </source>
</evidence>
<dbReference type="GO" id="GO:0042383">
    <property type="term" value="C:sarcolemma"/>
    <property type="evidence" value="ECO:0007669"/>
    <property type="project" value="TreeGrafter"/>
</dbReference>
<feature type="signal peptide" evidence="2">
    <location>
        <begin position="1"/>
        <end position="19"/>
    </location>
</feature>
<proteinExistence type="predicted"/>
<evidence type="ECO:0000256" key="1">
    <source>
        <dbReference type="SAM" id="MobiDB-lite"/>
    </source>
</evidence>
<comment type="caution">
    <text evidence="4">The sequence shown here is derived from an EMBL/GenBank/DDBJ whole genome shotgun (WGS) entry which is preliminary data.</text>
</comment>
<feature type="compositionally biased region" description="Polar residues" evidence="1">
    <location>
        <begin position="833"/>
        <end position="845"/>
    </location>
</feature>
<dbReference type="AlphaFoldDB" id="A0AAU9WTT3"/>
<gene>
    <name evidence="4" type="ORF">PMEA_00012168</name>
</gene>
<reference evidence="4 5" key="1">
    <citation type="submission" date="2022-05" db="EMBL/GenBank/DDBJ databases">
        <authorList>
            <consortium name="Genoscope - CEA"/>
            <person name="William W."/>
        </authorList>
    </citation>
    <scope>NUCLEOTIDE SEQUENCE [LARGE SCALE GENOMIC DNA]</scope>
</reference>
<dbReference type="Proteomes" id="UP001159428">
    <property type="component" value="Unassembled WGS sequence"/>
</dbReference>
<sequence>MSKALAVLKLFFSLVSINSTEHPLSANSSSTGAGKSPSTLPTTTIIPKPMIAYVGQTFRKPIPQEIEEALESDITNFRFTMKTYHYGDIPASSWVQFNARKREVYGFPLPGNAGKFFYKMIVDYKTGVAVLNVNFELRVEANKFSHSHELILSTGINFHQFMTKAAMRINFATKLASYSFNEKPKIIYLKSFDRASRNLTVVFSNIPYSPCDENTYKKLKSSVIDEETQELNEEFKKALTNRFPVKSAQFRFFGACDTDLLGPDPPFKWGWLKHFITIAILLAVVGVPVGISCFVNRRMRTKRPVVQERRTLRTLRPRNEDGMTNLTSHTVHFNNRYPSMLSVSNNSKEDGVGEDERGVGAKANVPNGSPSSRHLTVPNSAANRPRQGASAATDNSKNSANQKNPFKFPYNRDKGSFNVREMWDDDDDTERPPLNIPTYYTYRNTEEAEPSMLDAVLDMNFSDIAENISTKIKGVRSMLNISQAEAGQQEETKSTTESSNPEPSLSSKLKGIGKSMLNLSAAPNDMTGGASSTLSAAPSLSSKLMDFGKSMLNLSTGAQGEEMKETQDIQYDVTHEAAYNESDYDDESYVYKPREYRDTRSERGYCDDARHSYDSARSENSEFRYSLGRESNTSEYELSQYSTPAHRQRAYSGNQPKAVVDHNDGFSFFHNEPQGNRKYSMGSDFDEYPDSLFDAPSELSQDEKSEHEKSIFDADFDEETPCLAKPTALWNHALAGKDRNDPEIETYTLNEVRYQEYVNPCAHQYSKGPTRAQHRRSSLSGLGTNSYSSQSTLDFWDDDEFNAKTNWNHQRAKSKDDFFTSFGKSKGGIPNGTKPQSKAKQGNSLLSDVGSLFSRNTRDTREKPPVVFTLGDEEYEQEEYIETDNSMVGLIKTRVSSLLEPDGNVSKWLSGFNKSDKSDIT</sequence>
<dbReference type="PANTHER" id="PTHR21559:SF21">
    <property type="entry name" value="DYSTROGLYCAN 1"/>
    <property type="match status" value="1"/>
</dbReference>
<keyword evidence="5" id="KW-1185">Reference proteome</keyword>
<dbReference type="GO" id="GO:0043236">
    <property type="term" value="F:laminin binding"/>
    <property type="evidence" value="ECO:0007669"/>
    <property type="project" value="TreeGrafter"/>
</dbReference>
<feature type="domain" description="Peptidase S72" evidence="3">
    <location>
        <begin position="145"/>
        <end position="255"/>
    </location>
</feature>
<accession>A0AAU9WTT3</accession>
<keyword evidence="2" id="KW-0732">Signal</keyword>
<dbReference type="InterPro" id="IPR030398">
    <property type="entry name" value="SEA_DG_dom"/>
</dbReference>
<evidence type="ECO:0000259" key="3">
    <source>
        <dbReference type="PROSITE" id="PS51699"/>
    </source>
</evidence>
<dbReference type="PANTHER" id="PTHR21559">
    <property type="entry name" value="DYSTROGLYCAN-RELATED"/>
    <property type="match status" value="1"/>
</dbReference>
<dbReference type="GO" id="GO:0007411">
    <property type="term" value="P:axon guidance"/>
    <property type="evidence" value="ECO:0007669"/>
    <property type="project" value="TreeGrafter"/>
</dbReference>
<feature type="region of interest" description="Disordered" evidence="1">
    <location>
        <begin position="337"/>
        <end position="414"/>
    </location>
</feature>
<feature type="region of interest" description="Disordered" evidence="1">
    <location>
        <begin position="765"/>
        <end position="784"/>
    </location>
</feature>
<feature type="compositionally biased region" description="Polar residues" evidence="1">
    <location>
        <begin position="366"/>
        <end position="382"/>
    </location>
</feature>
<feature type="compositionally biased region" description="Polar residues" evidence="1">
    <location>
        <begin position="337"/>
        <end position="346"/>
    </location>
</feature>
<evidence type="ECO:0000313" key="4">
    <source>
        <dbReference type="EMBL" id="CAH3125581.1"/>
    </source>
</evidence>